<keyword evidence="1" id="KW-0723">Serine/threonine-protein kinase</keyword>
<evidence type="ECO:0000256" key="1">
    <source>
        <dbReference type="ARBA" id="ARBA00022527"/>
    </source>
</evidence>
<dbReference type="InterPro" id="IPR036890">
    <property type="entry name" value="HATPase_C_sf"/>
</dbReference>
<dbReference type="PANTHER" id="PTHR35526">
    <property type="entry name" value="ANTI-SIGMA-F FACTOR RSBW-RELATED"/>
    <property type="match status" value="1"/>
</dbReference>
<dbReference type="PANTHER" id="PTHR35526:SF3">
    <property type="entry name" value="ANTI-SIGMA-F FACTOR RSBW"/>
    <property type="match status" value="1"/>
</dbReference>
<dbReference type="RefSeq" id="WP_074992140.1">
    <property type="nucleotide sequence ID" value="NZ_FNTD01000004.1"/>
</dbReference>
<dbReference type="CDD" id="cd16936">
    <property type="entry name" value="HATPase_RsbW-like"/>
    <property type="match status" value="1"/>
</dbReference>
<dbReference type="AlphaFoldDB" id="A0A1H4UPZ8"/>
<name>A0A1H4UPZ8_9ACTN</name>
<dbReference type="GeneID" id="95511845"/>
<sequence>MTRPVELHVRATPRAVPEVRHRLREYDYDVRLCATELLTNVVEHVGEGAPVRIRVLGAAEPGRVRVEVTDPDPCAVPTVRSAAETAEGGRGLVLVSALADRWGVEQGPGGKTVWCELVPDREPAGLAGRCGAFER</sequence>
<evidence type="ECO:0000313" key="4">
    <source>
        <dbReference type="Proteomes" id="UP000182375"/>
    </source>
</evidence>
<gene>
    <name evidence="3" type="ORF">SAMN04490357_2686</name>
</gene>
<dbReference type="Proteomes" id="UP000182375">
    <property type="component" value="Unassembled WGS sequence"/>
</dbReference>
<keyword evidence="3" id="KW-0418">Kinase</keyword>
<dbReference type="SUPFAM" id="SSF55874">
    <property type="entry name" value="ATPase domain of HSP90 chaperone/DNA topoisomerase II/histidine kinase"/>
    <property type="match status" value="1"/>
</dbReference>
<keyword evidence="3" id="KW-0808">Transferase</keyword>
<dbReference type="Pfam" id="PF13581">
    <property type="entry name" value="HATPase_c_2"/>
    <property type="match status" value="1"/>
</dbReference>
<dbReference type="EMBL" id="FNTD01000004">
    <property type="protein sequence ID" value="SEC70620.1"/>
    <property type="molecule type" value="Genomic_DNA"/>
</dbReference>
<accession>A0A1H4UPZ8</accession>
<evidence type="ECO:0000259" key="2">
    <source>
        <dbReference type="Pfam" id="PF13581"/>
    </source>
</evidence>
<proteinExistence type="predicted"/>
<protein>
    <submittedName>
        <fullName evidence="3">Histidine kinase-like ATPase domain-containing protein</fullName>
    </submittedName>
</protein>
<dbReference type="STRING" id="67331.SAMN04490357_2686"/>
<dbReference type="Gene3D" id="3.30.565.10">
    <property type="entry name" value="Histidine kinase-like ATPase, C-terminal domain"/>
    <property type="match status" value="1"/>
</dbReference>
<reference evidence="3 4" key="1">
    <citation type="submission" date="2016-10" db="EMBL/GenBank/DDBJ databases">
        <authorList>
            <person name="de Groot N.N."/>
        </authorList>
    </citation>
    <scope>NUCLEOTIDE SEQUENCE [LARGE SCALE GENOMIC DNA]</scope>
    <source>
        <strain evidence="3 4">DSM 40306</strain>
    </source>
</reference>
<dbReference type="InterPro" id="IPR003594">
    <property type="entry name" value="HATPase_dom"/>
</dbReference>
<dbReference type="InterPro" id="IPR050267">
    <property type="entry name" value="Anti-sigma-factor_SerPK"/>
</dbReference>
<evidence type="ECO:0000313" key="3">
    <source>
        <dbReference type="EMBL" id="SEC70620.1"/>
    </source>
</evidence>
<organism evidence="3 4">
    <name type="scientific">Streptomyces misionensis</name>
    <dbReference type="NCBI Taxonomy" id="67331"/>
    <lineage>
        <taxon>Bacteria</taxon>
        <taxon>Bacillati</taxon>
        <taxon>Actinomycetota</taxon>
        <taxon>Actinomycetes</taxon>
        <taxon>Kitasatosporales</taxon>
        <taxon>Streptomycetaceae</taxon>
        <taxon>Streptomyces</taxon>
    </lineage>
</organism>
<feature type="domain" description="Histidine kinase/HSP90-like ATPase" evidence="2">
    <location>
        <begin position="15"/>
        <end position="114"/>
    </location>
</feature>
<dbReference type="GO" id="GO:0004674">
    <property type="term" value="F:protein serine/threonine kinase activity"/>
    <property type="evidence" value="ECO:0007669"/>
    <property type="project" value="UniProtKB-KW"/>
</dbReference>